<dbReference type="eggNOG" id="COG1073">
    <property type="taxonomic scope" value="Bacteria"/>
</dbReference>
<dbReference type="SUPFAM" id="SSF53474">
    <property type="entry name" value="alpha/beta-Hydrolases"/>
    <property type="match status" value="1"/>
</dbReference>
<dbReference type="Pfam" id="PF00326">
    <property type="entry name" value="Peptidase_S9"/>
    <property type="match status" value="1"/>
</dbReference>
<dbReference type="InterPro" id="IPR001375">
    <property type="entry name" value="Peptidase_S9_cat"/>
</dbReference>
<evidence type="ECO:0000259" key="1">
    <source>
        <dbReference type="Pfam" id="PF00326"/>
    </source>
</evidence>
<dbReference type="InterPro" id="IPR050261">
    <property type="entry name" value="FrsA_esterase"/>
</dbReference>
<dbReference type="EMBL" id="CP003642">
    <property type="protein sequence ID" value="AFZ22399.1"/>
    <property type="molecule type" value="Genomic_DNA"/>
</dbReference>
<name>K9WRJ1_9NOST</name>
<dbReference type="STRING" id="56107.Cylst_0012"/>
<protein>
    <recommendedName>
        <fullName evidence="1">Peptidase S9 prolyl oligopeptidase catalytic domain-containing protein</fullName>
    </recommendedName>
</protein>
<feature type="domain" description="Peptidase S9 prolyl oligopeptidase catalytic" evidence="1">
    <location>
        <begin position="215"/>
        <end position="365"/>
    </location>
</feature>
<dbReference type="InterPro" id="IPR029058">
    <property type="entry name" value="AB_hydrolase_fold"/>
</dbReference>
<proteinExistence type="predicted"/>
<organism evidence="2 3">
    <name type="scientific">Cylindrospermum stagnale PCC 7417</name>
    <dbReference type="NCBI Taxonomy" id="56107"/>
    <lineage>
        <taxon>Bacteria</taxon>
        <taxon>Bacillati</taxon>
        <taxon>Cyanobacteriota</taxon>
        <taxon>Cyanophyceae</taxon>
        <taxon>Nostocales</taxon>
        <taxon>Nostocaceae</taxon>
        <taxon>Cylindrospermum</taxon>
    </lineage>
</organism>
<dbReference type="Gene3D" id="3.40.50.1820">
    <property type="entry name" value="alpha/beta hydrolase"/>
    <property type="match status" value="1"/>
</dbReference>
<dbReference type="Proteomes" id="UP000010475">
    <property type="component" value="Chromosome"/>
</dbReference>
<keyword evidence="3" id="KW-1185">Reference proteome</keyword>
<dbReference type="AlphaFoldDB" id="K9WRJ1"/>
<sequence length="375" mass="42477">MNPASMPLSVPEEIYLACRYFLPRLLFWQSQWGDLAIALGDFPSDCTDISTPEFWEHWMKGWSKLGDRYVAQAETCSYKMGQRLLFRSATSCYHWAEFMYFADSNHKSVLRQLIKDCFLKSWDENVRPLNTGKIEWNGVEIPYYLLLPDNVDPHQPLPCVILSNGLDSVTEVEVIAFAEHFVNRGFAAFLFDGPGQGINLGRSPIPVNFEEVIASIVDTLSADARIDQKRLGFFGVSFGGYIALRVAKHLGHKFKAVVNLSGGPSITPFEKMKRRLKEDFQYAFMEPEKTAMPDLFERLALDLSGGCKTNVLSIHGTLDDIFPIGGIQALNHKWGDRHQALIYEQEVHVCLNQINQYIVVITDWMGSQLAPNNTV</sequence>
<dbReference type="HOGENOM" id="CLU_034451_4_0_3"/>
<gene>
    <name evidence="2" type="ORF">Cylst_0012</name>
</gene>
<dbReference type="GO" id="GO:0008236">
    <property type="term" value="F:serine-type peptidase activity"/>
    <property type="evidence" value="ECO:0007669"/>
    <property type="project" value="InterPro"/>
</dbReference>
<dbReference type="KEGG" id="csg:Cylst_0012"/>
<dbReference type="RefSeq" id="WP_015205658.1">
    <property type="nucleotide sequence ID" value="NC_019757.1"/>
</dbReference>
<dbReference type="GO" id="GO:0006508">
    <property type="term" value="P:proteolysis"/>
    <property type="evidence" value="ECO:0007669"/>
    <property type="project" value="InterPro"/>
</dbReference>
<dbReference type="PANTHER" id="PTHR22946">
    <property type="entry name" value="DIENELACTONE HYDROLASE DOMAIN-CONTAINING PROTEIN-RELATED"/>
    <property type="match status" value="1"/>
</dbReference>
<dbReference type="PATRIC" id="fig|56107.3.peg.12"/>
<evidence type="ECO:0000313" key="2">
    <source>
        <dbReference type="EMBL" id="AFZ22399.1"/>
    </source>
</evidence>
<evidence type="ECO:0000313" key="3">
    <source>
        <dbReference type="Proteomes" id="UP000010475"/>
    </source>
</evidence>
<reference evidence="2 3" key="1">
    <citation type="submission" date="2012-06" db="EMBL/GenBank/DDBJ databases">
        <title>Finished chromosome of genome of Cylindrospermum stagnale PCC 7417.</title>
        <authorList>
            <consortium name="US DOE Joint Genome Institute"/>
            <person name="Gugger M."/>
            <person name="Coursin T."/>
            <person name="Rippka R."/>
            <person name="Tandeau De Marsac N."/>
            <person name="Huntemann M."/>
            <person name="Wei C.-L."/>
            <person name="Han J."/>
            <person name="Detter J.C."/>
            <person name="Han C."/>
            <person name="Tapia R."/>
            <person name="Chen A."/>
            <person name="Kyrpides N."/>
            <person name="Mavromatis K."/>
            <person name="Markowitz V."/>
            <person name="Szeto E."/>
            <person name="Ivanova N."/>
            <person name="Pagani I."/>
            <person name="Pati A."/>
            <person name="Goodwin L."/>
            <person name="Nordberg H.P."/>
            <person name="Cantor M.N."/>
            <person name="Hua S.X."/>
            <person name="Woyke T."/>
            <person name="Kerfeld C.A."/>
        </authorList>
    </citation>
    <scope>NUCLEOTIDE SEQUENCE [LARGE SCALE GENOMIC DNA]</scope>
    <source>
        <strain evidence="2 3">PCC 7417</strain>
    </source>
</reference>
<dbReference type="PANTHER" id="PTHR22946:SF12">
    <property type="entry name" value="CONIDIAL PIGMENT BIOSYNTHESIS PROTEIN AYG1 (AFU_ORTHOLOGUE AFUA_2G17550)"/>
    <property type="match status" value="1"/>
</dbReference>
<accession>K9WRJ1</accession>